<keyword evidence="1" id="KW-1133">Transmembrane helix</keyword>
<organism evidence="2 3">
    <name type="scientific">Gillisia mitskevichiae</name>
    <dbReference type="NCBI Taxonomy" id="270921"/>
    <lineage>
        <taxon>Bacteria</taxon>
        <taxon>Pseudomonadati</taxon>
        <taxon>Bacteroidota</taxon>
        <taxon>Flavobacteriia</taxon>
        <taxon>Flavobacteriales</taxon>
        <taxon>Flavobacteriaceae</taxon>
        <taxon>Gillisia</taxon>
    </lineage>
</organism>
<sequence length="444" mass="51180">MKKLKSNIYFKIGIIIFLILVLMIPTSMVENLIHEREQVQSSAIDEVSSKWGKGQTISGPFISIPFDKYVNKYNKKDSVNEIIKIKQWAHFLPEKLNISGIIQPEKRNRGIYEVVVYESKLKIEGNFDNIDFKNLDIDKKDVHFDKATLNIGINDLKGIEKQVSIKWNNQNISFNSGTSTKEIISSGINAVVPIANDSMQTYLFSTEIDLKGSQYLYFTPVGKTTDVRIKSNWTTPSFTGTYLPDDRTVTDDGFDSKWNILHLNRNYPQEWVGSKYNIDISTFGTDLLLPVDNYKKSYRVARYAILFLALTFLTFFFVEIMRKVFIHPIQYLLVGMAIIVFYVLLLSFSEHITFNFAYIIASILTLSLVSLYTMAILKSKQIGFLIFGILFIMYSFIFTIIQLEDYALLIGSSGMFIILCIVMYYSRKIDWYNINLDEKESLSN</sequence>
<keyword evidence="1" id="KW-0472">Membrane</keyword>
<protein>
    <submittedName>
        <fullName evidence="2">Inner membrane protein</fullName>
    </submittedName>
</protein>
<comment type="caution">
    <text evidence="2">The sequence shown here is derived from an EMBL/GenBank/DDBJ whole genome shotgun (WGS) entry which is preliminary data.</text>
</comment>
<dbReference type="EMBL" id="RBLG01000008">
    <property type="protein sequence ID" value="RKS42561.1"/>
    <property type="molecule type" value="Genomic_DNA"/>
</dbReference>
<reference evidence="2 3" key="1">
    <citation type="submission" date="2018-10" db="EMBL/GenBank/DDBJ databases">
        <title>Genomic Encyclopedia of Archaeal and Bacterial Type Strains, Phase II (KMG-II): from individual species to whole genera.</title>
        <authorList>
            <person name="Goeker M."/>
        </authorList>
    </citation>
    <scope>NUCLEOTIDE SEQUENCE [LARGE SCALE GENOMIC DNA]</scope>
    <source>
        <strain evidence="2 3">DSM 19839</strain>
    </source>
</reference>
<feature type="transmembrane region" description="Helical" evidence="1">
    <location>
        <begin position="330"/>
        <end position="349"/>
    </location>
</feature>
<keyword evidence="3" id="KW-1185">Reference proteome</keyword>
<feature type="transmembrane region" description="Helical" evidence="1">
    <location>
        <begin position="407"/>
        <end position="425"/>
    </location>
</feature>
<proteinExistence type="predicted"/>
<dbReference type="InterPro" id="IPR010364">
    <property type="entry name" value="Uncharacterised_IM_CreD"/>
</dbReference>
<gene>
    <name evidence="2" type="ORF">BC962_3228</name>
</gene>
<evidence type="ECO:0000313" key="3">
    <source>
        <dbReference type="Proteomes" id="UP000276282"/>
    </source>
</evidence>
<dbReference type="Proteomes" id="UP000276282">
    <property type="component" value="Unassembled WGS sequence"/>
</dbReference>
<accession>A0A495NVT0</accession>
<dbReference type="OrthoDB" id="9791851at2"/>
<dbReference type="PANTHER" id="PTHR30092">
    <property type="entry name" value="INNER MEMBRANE PROTEIN CRED"/>
    <property type="match status" value="1"/>
</dbReference>
<dbReference type="AlphaFoldDB" id="A0A495NVT0"/>
<keyword evidence="1" id="KW-0812">Transmembrane</keyword>
<dbReference type="PIRSF" id="PIRSF004548">
    <property type="entry name" value="CreD"/>
    <property type="match status" value="1"/>
</dbReference>
<feature type="transmembrane region" description="Helical" evidence="1">
    <location>
        <begin position="300"/>
        <end position="318"/>
    </location>
</feature>
<dbReference type="Pfam" id="PF06123">
    <property type="entry name" value="CreD"/>
    <property type="match status" value="1"/>
</dbReference>
<dbReference type="PANTHER" id="PTHR30092:SF0">
    <property type="entry name" value="INNER MEMBRANE PROTEIN CRED"/>
    <property type="match status" value="1"/>
</dbReference>
<dbReference type="NCBIfam" id="NF008712">
    <property type="entry name" value="PRK11715.1-1"/>
    <property type="match status" value="1"/>
</dbReference>
<feature type="transmembrane region" description="Helical" evidence="1">
    <location>
        <begin position="382"/>
        <end position="401"/>
    </location>
</feature>
<feature type="transmembrane region" description="Helical" evidence="1">
    <location>
        <begin position="355"/>
        <end position="375"/>
    </location>
</feature>
<name>A0A495NVT0_9FLAO</name>
<dbReference type="GO" id="GO:0005886">
    <property type="term" value="C:plasma membrane"/>
    <property type="evidence" value="ECO:0007669"/>
    <property type="project" value="TreeGrafter"/>
</dbReference>
<evidence type="ECO:0000313" key="2">
    <source>
        <dbReference type="EMBL" id="RKS42561.1"/>
    </source>
</evidence>
<evidence type="ECO:0000256" key="1">
    <source>
        <dbReference type="SAM" id="Phobius"/>
    </source>
</evidence>
<feature type="transmembrane region" description="Helical" evidence="1">
    <location>
        <begin position="12"/>
        <end position="33"/>
    </location>
</feature>
<dbReference type="RefSeq" id="WP_121347024.1">
    <property type="nucleotide sequence ID" value="NZ_RBLG01000008.1"/>
</dbReference>